<dbReference type="GO" id="GO:1990259">
    <property type="term" value="F:histone H2AQ104 methyltransferase activity"/>
    <property type="evidence" value="ECO:0007669"/>
    <property type="project" value="TreeGrafter"/>
</dbReference>
<dbReference type="AlphaFoldDB" id="A0A086TLC3"/>
<dbReference type="GO" id="GO:0032040">
    <property type="term" value="C:small-subunit processome"/>
    <property type="evidence" value="ECO:0007669"/>
    <property type="project" value="TreeGrafter"/>
</dbReference>
<reference evidence="3 4" key="1">
    <citation type="submission" date="2011-02" db="EMBL/GenBank/DDBJ databases">
        <title>The Genome Sequence of Mortierella verticillata NRRL 6337.</title>
        <authorList>
            <consortium name="The Broad Institute Genome Sequencing Platform"/>
            <person name="Russ C."/>
            <person name="Cuomo C."/>
            <person name="Burger G."/>
            <person name="Gray M.W."/>
            <person name="Holland P.W.H."/>
            <person name="King N."/>
            <person name="Lang F.B.F."/>
            <person name="Roger A.J."/>
            <person name="Ruiz-Trillo I."/>
            <person name="Young S.K."/>
            <person name="Zeng Q."/>
            <person name="Gargeya S."/>
            <person name="Alvarado L."/>
            <person name="Berlin A."/>
            <person name="Chapman S.B."/>
            <person name="Chen Z."/>
            <person name="Freedman E."/>
            <person name="Gellesch M."/>
            <person name="Goldberg J."/>
            <person name="Griggs A."/>
            <person name="Gujja S."/>
            <person name="Heilman E."/>
            <person name="Heiman D."/>
            <person name="Howarth C."/>
            <person name="Mehta T."/>
            <person name="Neiman D."/>
            <person name="Pearson M."/>
            <person name="Roberts A."/>
            <person name="Saif S."/>
            <person name="Shea T."/>
            <person name="Shenoy N."/>
            <person name="Sisk P."/>
            <person name="Stolte C."/>
            <person name="Sykes S."/>
            <person name="White J."/>
            <person name="Yandava C."/>
            <person name="Haas B."/>
            <person name="Nusbaum C."/>
            <person name="Birren B."/>
        </authorList>
    </citation>
    <scope>NUCLEOTIDE SEQUENCE [LARGE SCALE GENOMIC DNA]</scope>
    <source>
        <strain evidence="3 4">NRRL 6337</strain>
    </source>
</reference>
<evidence type="ECO:0000313" key="3">
    <source>
        <dbReference type="EMBL" id="KFH62750.1"/>
    </source>
</evidence>
<protein>
    <recommendedName>
        <fullName evidence="2">Swiss Army Knife RNA repair protein HAD domain-containing protein</fullName>
    </recommendedName>
</protein>
<dbReference type="Pfam" id="PF10307">
    <property type="entry name" value="HAD_SAK_1"/>
    <property type="match status" value="1"/>
</dbReference>
<dbReference type="OrthoDB" id="5596992at2759"/>
<sequence length="643" mass="72270">MRPSTMDTTATSRASSTTCPASNEPFTLLTHPAIVYSSSKLADPEHTARFQTVNVFDFDHTLFQSPLPNPALWDPSFIGVLISWNHCYTGWWHNPGTLDLGPEAEATVWDGWWNEDIVRQVELSVSDPTCLTILLTGRNGPLYGDRLISMMKAKQLDFDIIATKPTTVARIEGAVKETYLKVHTFNTKHDFLYNVLYEYPDIDTMCLWDDRPGQIAKFREAGQEWLDNKMLSKFEIKVVQEPHIYMDPKREIDLVFAMVEANNKQVEAEEAGGRPLVTGVGPMPRTRPELKNRGIWDPYELYSPLKRHKMAIAKVPRYTGVMFSEPVHAFLRNLLPDQHQHQHQHQYQYLGSISPIQRPSALQNWNQSTWVVPEEFHVALCPGTATPDFLESIGGIGATVLVELAGLGALEGKIWAWKVKEFPVSELDVDRVDNNDSLDMPVSIVAPDGHVYSSLEELRNHYSLSSSSEPATIQNGHPHSNTSTSISTSATTRAVNLNHLGHIHLRKEGVPYITMAYDHRQGARAMDSASITDWEPIRSLDGSLYPQRIVLVGTIGEKRLFGMKARNYGALATVPRVEVSIAKVIMNTSNNHHQAVPSGRELGEMIRRVQAQMVNQKVDNKLDNLERITDIAREVIASDKVSR</sequence>
<name>A0A086TLC3_9FUNG</name>
<proteinExistence type="predicted"/>
<feature type="region of interest" description="Disordered" evidence="1">
    <location>
        <begin position="1"/>
        <end position="20"/>
    </location>
</feature>
<dbReference type="EMBL" id="KN042430">
    <property type="protein sequence ID" value="KFH62750.1"/>
    <property type="molecule type" value="Genomic_DNA"/>
</dbReference>
<gene>
    <name evidence="3" type="ORF">MVEG_11276</name>
</gene>
<dbReference type="GO" id="GO:0000494">
    <property type="term" value="P:box C/D sno(s)RNA 3'-end processing"/>
    <property type="evidence" value="ECO:0007669"/>
    <property type="project" value="TreeGrafter"/>
</dbReference>
<keyword evidence="4" id="KW-1185">Reference proteome</keyword>
<evidence type="ECO:0000313" key="4">
    <source>
        <dbReference type="Proteomes" id="UP000243308"/>
    </source>
</evidence>
<accession>A0A086TLC3</accession>
<dbReference type="Proteomes" id="UP000243308">
    <property type="component" value="Unassembled WGS sequence"/>
</dbReference>
<organism evidence="3 4">
    <name type="scientific">Podila verticillata NRRL 6337</name>
    <dbReference type="NCBI Taxonomy" id="1069443"/>
    <lineage>
        <taxon>Eukaryota</taxon>
        <taxon>Fungi</taxon>
        <taxon>Fungi incertae sedis</taxon>
        <taxon>Mucoromycota</taxon>
        <taxon>Mortierellomycotina</taxon>
        <taxon>Mortierellomycetes</taxon>
        <taxon>Mortierellales</taxon>
        <taxon>Mortierellaceae</taxon>
        <taxon>Podila</taxon>
    </lineage>
</organism>
<dbReference type="GO" id="GO:0031428">
    <property type="term" value="C:box C/D methylation guide snoRNP complex"/>
    <property type="evidence" value="ECO:0007669"/>
    <property type="project" value="TreeGrafter"/>
</dbReference>
<dbReference type="GO" id="GO:0008649">
    <property type="term" value="F:rRNA methyltransferase activity"/>
    <property type="evidence" value="ECO:0007669"/>
    <property type="project" value="TreeGrafter"/>
</dbReference>
<feature type="region of interest" description="Disordered" evidence="1">
    <location>
        <begin position="466"/>
        <end position="488"/>
    </location>
</feature>
<feature type="compositionally biased region" description="Polar residues" evidence="1">
    <location>
        <begin position="466"/>
        <end position="479"/>
    </location>
</feature>
<feature type="domain" description="Swiss Army Knife RNA repair protein HAD" evidence="2">
    <location>
        <begin position="65"/>
        <end position="264"/>
    </location>
</feature>
<dbReference type="GO" id="GO:0003723">
    <property type="term" value="F:RNA binding"/>
    <property type="evidence" value="ECO:0007669"/>
    <property type="project" value="TreeGrafter"/>
</dbReference>
<dbReference type="PANTHER" id="PTHR10335">
    <property type="entry name" value="RRNA 2-O-METHYLTRANSFERASE FIBRILLARIN"/>
    <property type="match status" value="1"/>
</dbReference>
<evidence type="ECO:0000259" key="2">
    <source>
        <dbReference type="Pfam" id="PF10307"/>
    </source>
</evidence>
<evidence type="ECO:0000256" key="1">
    <source>
        <dbReference type="SAM" id="MobiDB-lite"/>
    </source>
</evidence>
<dbReference type="InterPro" id="IPR018812">
    <property type="entry name" value="SAK_HAD"/>
</dbReference>
<dbReference type="PANTHER" id="PTHR10335:SF23">
    <property type="entry name" value="OB FOLD-CONTAINING PROTEIN, NUCLEIC ACID BINDING"/>
    <property type="match status" value="1"/>
</dbReference>